<feature type="domain" description="FtsK gamma" evidence="3">
    <location>
        <begin position="189"/>
        <end position="254"/>
    </location>
</feature>
<accession>A0A502GUA0</accession>
<sequence length="275" mass="29053">MQQPTSSAPTTHALANTLLTEWEQQPSSAFAPADPAARLRTLAQLVPLCACLLVVEDVNVEADDIRTTLAGATSFGVATATANGPGRAAQLVAAIRFHHHGLAPTSPARRILLSITSRLDAPLDMDELTFVIETVRDMVGEDTEMIFGHGEYDEPAGPELQLCVLVGYGAPALAAAAPRPSIPTPPPGPDGRDAAFAEAARLLVQRQKASSGLLQRELKLGYNRAHRVVHQLQQAGIISTSAAGQSATVLIADEAHLAEHLARLPNTTHINPYAN</sequence>
<dbReference type="InterPro" id="IPR036388">
    <property type="entry name" value="WH-like_DNA-bd_sf"/>
</dbReference>
<comment type="caution">
    <text evidence="4">The sequence shown here is derived from an EMBL/GenBank/DDBJ whole genome shotgun (WGS) entry which is preliminary data.</text>
</comment>
<proteinExistence type="predicted"/>
<gene>
    <name evidence="4" type="ORF">EAH73_10400</name>
</gene>
<keyword evidence="5" id="KW-1185">Reference proteome</keyword>
<dbReference type="EMBL" id="RCYZ01000004">
    <property type="protein sequence ID" value="TPG65799.1"/>
    <property type="molecule type" value="Genomic_DNA"/>
</dbReference>
<keyword evidence="2" id="KW-0342">GTP-binding</keyword>
<dbReference type="Gene3D" id="1.10.10.10">
    <property type="entry name" value="Winged helix-like DNA-binding domain superfamily/Winged helix DNA-binding domain"/>
    <property type="match status" value="1"/>
</dbReference>
<dbReference type="InterPro" id="IPR037103">
    <property type="entry name" value="Tubulin/FtsZ-like_C"/>
</dbReference>
<reference evidence="4 5" key="1">
    <citation type="journal article" date="2019" name="Environ. Microbiol.">
        <title>Species interactions and distinct microbial communities in high Arctic permafrost affected cryosols are associated with the CH4 and CO2 gas fluxes.</title>
        <authorList>
            <person name="Altshuler I."/>
            <person name="Hamel J."/>
            <person name="Turney S."/>
            <person name="Magnuson E."/>
            <person name="Levesque R."/>
            <person name="Greer C."/>
            <person name="Whyte L.G."/>
        </authorList>
    </citation>
    <scope>NUCLEOTIDE SEQUENCE [LARGE SCALE GENOMIC DNA]</scope>
    <source>
        <strain evidence="4 5">S9.2P</strain>
    </source>
</reference>
<dbReference type="Gene3D" id="3.30.1330.20">
    <property type="entry name" value="Tubulin/FtsZ, C-terminal domain"/>
    <property type="match status" value="1"/>
</dbReference>
<dbReference type="AlphaFoldDB" id="A0A502GUA0"/>
<dbReference type="RefSeq" id="WP_140466448.1">
    <property type="nucleotide sequence ID" value="NZ_RCYZ01000004.1"/>
</dbReference>
<evidence type="ECO:0000256" key="2">
    <source>
        <dbReference type="ARBA" id="ARBA00023134"/>
    </source>
</evidence>
<dbReference type="InterPro" id="IPR036390">
    <property type="entry name" value="WH_DNA-bd_sf"/>
</dbReference>
<name>A0A502GUA0_9BACT</name>
<evidence type="ECO:0000259" key="3">
    <source>
        <dbReference type="SMART" id="SM00843"/>
    </source>
</evidence>
<evidence type="ECO:0000256" key="1">
    <source>
        <dbReference type="ARBA" id="ARBA00022741"/>
    </source>
</evidence>
<dbReference type="Proteomes" id="UP000317646">
    <property type="component" value="Unassembled WGS sequence"/>
</dbReference>
<dbReference type="InterPro" id="IPR018541">
    <property type="entry name" value="Ftsk_gamma"/>
</dbReference>
<dbReference type="Pfam" id="PF09397">
    <property type="entry name" value="FtsK_gamma"/>
    <property type="match status" value="1"/>
</dbReference>
<dbReference type="SUPFAM" id="SSF55307">
    <property type="entry name" value="Tubulin C-terminal domain-like"/>
    <property type="match status" value="1"/>
</dbReference>
<organism evidence="4 5">
    <name type="scientific">Hymenobacter nivis</name>
    <dbReference type="NCBI Taxonomy" id="1850093"/>
    <lineage>
        <taxon>Bacteria</taxon>
        <taxon>Pseudomonadati</taxon>
        <taxon>Bacteroidota</taxon>
        <taxon>Cytophagia</taxon>
        <taxon>Cytophagales</taxon>
        <taxon>Hymenobacteraceae</taxon>
        <taxon>Hymenobacter</taxon>
    </lineage>
</organism>
<dbReference type="GO" id="GO:0005525">
    <property type="term" value="F:GTP binding"/>
    <property type="evidence" value="ECO:0007669"/>
    <property type="project" value="UniProtKB-KW"/>
</dbReference>
<dbReference type="OrthoDB" id="887283at2"/>
<evidence type="ECO:0000313" key="4">
    <source>
        <dbReference type="EMBL" id="TPG65799.1"/>
    </source>
</evidence>
<dbReference type="SUPFAM" id="SSF46785">
    <property type="entry name" value="Winged helix' DNA-binding domain"/>
    <property type="match status" value="1"/>
</dbReference>
<dbReference type="SMART" id="SM00843">
    <property type="entry name" value="Ftsk_gamma"/>
    <property type="match status" value="1"/>
</dbReference>
<dbReference type="InterPro" id="IPR008280">
    <property type="entry name" value="Tub_FtsZ_C"/>
</dbReference>
<evidence type="ECO:0000313" key="5">
    <source>
        <dbReference type="Proteomes" id="UP000317646"/>
    </source>
</evidence>
<protein>
    <recommendedName>
        <fullName evidence="3">FtsK gamma domain-containing protein</fullName>
    </recommendedName>
</protein>
<keyword evidence="1" id="KW-0547">Nucleotide-binding</keyword>